<dbReference type="RefSeq" id="XP_024738169.1">
    <property type="nucleotide sequence ID" value="XM_024886704.1"/>
</dbReference>
<dbReference type="Proteomes" id="UP000235371">
    <property type="component" value="Unassembled WGS sequence"/>
</dbReference>
<dbReference type="OrthoDB" id="4869816at2759"/>
<name>A0A2J6TE07_9HELO</name>
<keyword evidence="2" id="KW-1185">Reference proteome</keyword>
<evidence type="ECO:0000313" key="1">
    <source>
        <dbReference type="EMBL" id="PMD61265.1"/>
    </source>
</evidence>
<dbReference type="STRING" id="1095630.A0A2J6TE07"/>
<accession>A0A2J6TE07</accession>
<dbReference type="AlphaFoldDB" id="A0A2J6TE07"/>
<dbReference type="InParanoid" id="A0A2J6TE07"/>
<sequence>MDDLFRENGVGLAGKLLWHLVEDESLNVVSVEQVRESFERLLKTETLPMGLELDLCLLVDRSSVQSLLERADDSVPFVIEVMSNRVTEDAGTEGFVKIATDVLIPDVWFLSEISPGHLDPGGGVIYRGALTTDADGGTGKQQLVGLS</sequence>
<reference evidence="1 2" key="1">
    <citation type="submission" date="2016-04" db="EMBL/GenBank/DDBJ databases">
        <title>A degradative enzymes factory behind the ericoid mycorrhizal symbiosis.</title>
        <authorList>
            <consortium name="DOE Joint Genome Institute"/>
            <person name="Martino E."/>
            <person name="Morin E."/>
            <person name="Grelet G."/>
            <person name="Kuo A."/>
            <person name="Kohler A."/>
            <person name="Daghino S."/>
            <person name="Barry K."/>
            <person name="Choi C."/>
            <person name="Cichocki N."/>
            <person name="Clum A."/>
            <person name="Copeland A."/>
            <person name="Hainaut M."/>
            <person name="Haridas S."/>
            <person name="Labutti K."/>
            <person name="Lindquist E."/>
            <person name="Lipzen A."/>
            <person name="Khouja H.-R."/>
            <person name="Murat C."/>
            <person name="Ohm R."/>
            <person name="Olson A."/>
            <person name="Spatafora J."/>
            <person name="Veneault-Fourrey C."/>
            <person name="Henrissat B."/>
            <person name="Grigoriev I."/>
            <person name="Martin F."/>
            <person name="Perotto S."/>
        </authorList>
    </citation>
    <scope>NUCLEOTIDE SEQUENCE [LARGE SCALE GENOMIC DNA]</scope>
    <source>
        <strain evidence="1 2">E</strain>
    </source>
</reference>
<protein>
    <submittedName>
        <fullName evidence="1">Uncharacterized protein</fullName>
    </submittedName>
</protein>
<gene>
    <name evidence="1" type="ORF">K444DRAFT_662382</name>
</gene>
<dbReference type="GeneID" id="36594781"/>
<organism evidence="1 2">
    <name type="scientific">Hyaloscypha bicolor E</name>
    <dbReference type="NCBI Taxonomy" id="1095630"/>
    <lineage>
        <taxon>Eukaryota</taxon>
        <taxon>Fungi</taxon>
        <taxon>Dikarya</taxon>
        <taxon>Ascomycota</taxon>
        <taxon>Pezizomycotina</taxon>
        <taxon>Leotiomycetes</taxon>
        <taxon>Helotiales</taxon>
        <taxon>Hyaloscyphaceae</taxon>
        <taxon>Hyaloscypha</taxon>
        <taxon>Hyaloscypha bicolor</taxon>
    </lineage>
</organism>
<evidence type="ECO:0000313" key="2">
    <source>
        <dbReference type="Proteomes" id="UP000235371"/>
    </source>
</evidence>
<proteinExistence type="predicted"/>
<dbReference type="EMBL" id="KZ613786">
    <property type="protein sequence ID" value="PMD61265.1"/>
    <property type="molecule type" value="Genomic_DNA"/>
</dbReference>